<feature type="compositionally biased region" description="Polar residues" evidence="1">
    <location>
        <begin position="333"/>
        <end position="345"/>
    </location>
</feature>
<name>A0ABY7QJX9_9ACTN</name>
<organism evidence="2 3">
    <name type="scientific">Kitasatospora cathayae</name>
    <dbReference type="NCBI Taxonomy" id="3004092"/>
    <lineage>
        <taxon>Bacteria</taxon>
        <taxon>Bacillati</taxon>
        <taxon>Actinomycetota</taxon>
        <taxon>Actinomycetes</taxon>
        <taxon>Kitasatosporales</taxon>
        <taxon>Streptomycetaceae</taxon>
        <taxon>Kitasatospora</taxon>
    </lineage>
</organism>
<keyword evidence="3" id="KW-1185">Reference proteome</keyword>
<feature type="compositionally biased region" description="Low complexity" evidence="1">
    <location>
        <begin position="384"/>
        <end position="396"/>
    </location>
</feature>
<geneLocation type="plasmid" evidence="2 3">
    <name>punmamed4</name>
</geneLocation>
<proteinExistence type="predicted"/>
<keyword evidence="2" id="KW-0614">Plasmid</keyword>
<feature type="compositionally biased region" description="Basic and acidic residues" evidence="1">
    <location>
        <begin position="180"/>
        <end position="212"/>
    </location>
</feature>
<gene>
    <name evidence="2" type="ORF">O1G21_41280</name>
</gene>
<dbReference type="EMBL" id="CP115453">
    <property type="protein sequence ID" value="WBP92181.1"/>
    <property type="molecule type" value="Genomic_DNA"/>
</dbReference>
<sequence length="418" mass="44657">MSTTPIVPGQREDDVPDGAFRVAQAAPVPAVTVFRYMVFGSGLTEPHDMTGLLHLLFLTAKGDFTMADLLASLRSEGISSANGKGLIGDHAVKDMVRRFIQAGFVRKLPRTRKPGKKGFGPQEYEVYLEPAYNPDWQGSVVDVTVAAEVTKPQVVVPGLTSPVQSDLLASNGKTAGRSTGPDKPRTSRTGPDKPRTSEDKTAGRSTGPDKPRTSVSPPHPPEGGYTLPPTPTGTTGVGSGEEGEDRYATKLVTSPLVAAAADFLQDLPRPWTVGRDSAHKLAPLLADVVVAQGWELDEELVAELTANPGGIQRYASVLPKRIKDLPRRQPRFATQHQATVSQLPIRTTDGPLSPCRLHPDTDAARCAPCNEREAERDAQRRARAATQRQASQPQAAGGDVLSIIERARRNAASGPANS</sequence>
<protein>
    <submittedName>
        <fullName evidence="2">Uncharacterized protein</fullName>
    </submittedName>
</protein>
<dbReference type="RefSeq" id="WP_270151927.1">
    <property type="nucleotide sequence ID" value="NZ_CP115453.1"/>
</dbReference>
<feature type="region of interest" description="Disordered" evidence="1">
    <location>
        <begin position="163"/>
        <end position="244"/>
    </location>
</feature>
<evidence type="ECO:0000256" key="1">
    <source>
        <dbReference type="SAM" id="MobiDB-lite"/>
    </source>
</evidence>
<dbReference type="Proteomes" id="UP001212821">
    <property type="component" value="Plasmid punmamed4"/>
</dbReference>
<feature type="region of interest" description="Disordered" evidence="1">
    <location>
        <begin position="333"/>
        <end position="418"/>
    </location>
</feature>
<feature type="compositionally biased region" description="Basic and acidic residues" evidence="1">
    <location>
        <begin position="370"/>
        <end position="380"/>
    </location>
</feature>
<reference evidence="2 3" key="1">
    <citation type="submission" date="2022-12" db="EMBL/GenBank/DDBJ databases">
        <title>HUAS 3-15.</title>
        <authorList>
            <person name="Mo P."/>
        </authorList>
    </citation>
    <scope>NUCLEOTIDE SEQUENCE [LARGE SCALE GENOMIC DNA]</scope>
    <source>
        <strain evidence="2 3">HUAS 3-15</strain>
        <plasmid evidence="2 3">punmamed4</plasmid>
    </source>
</reference>
<accession>A0ABY7QJX9</accession>
<feature type="compositionally biased region" description="Polar residues" evidence="1">
    <location>
        <begin position="163"/>
        <end position="177"/>
    </location>
</feature>
<evidence type="ECO:0000313" key="3">
    <source>
        <dbReference type="Proteomes" id="UP001212821"/>
    </source>
</evidence>
<evidence type="ECO:0000313" key="2">
    <source>
        <dbReference type="EMBL" id="WBP92181.1"/>
    </source>
</evidence>